<evidence type="ECO:0000313" key="7">
    <source>
        <dbReference type="Proteomes" id="UP000192907"/>
    </source>
</evidence>
<dbReference type="PANTHER" id="PTHR46193">
    <property type="entry name" value="6-PHOSPHOGLUCONATE PHOSPHATASE"/>
    <property type="match status" value="1"/>
</dbReference>
<evidence type="ECO:0000313" key="6">
    <source>
        <dbReference type="EMBL" id="SME96152.1"/>
    </source>
</evidence>
<dbReference type="Pfam" id="PF13419">
    <property type="entry name" value="HAD_2"/>
    <property type="match status" value="1"/>
</dbReference>
<dbReference type="EMBL" id="FWZT01000002">
    <property type="protein sequence ID" value="SME96152.1"/>
    <property type="molecule type" value="Genomic_DNA"/>
</dbReference>
<dbReference type="STRING" id="1513793.SAMN06296036_102264"/>
<gene>
    <name evidence="6" type="ORF">SAMN06296036_102264</name>
</gene>
<dbReference type="NCBIfam" id="TIGR01509">
    <property type="entry name" value="HAD-SF-IA-v3"/>
    <property type="match status" value="1"/>
</dbReference>
<organism evidence="6 7">
    <name type="scientific">Pseudobacteriovorax antillogorgiicola</name>
    <dbReference type="NCBI Taxonomy" id="1513793"/>
    <lineage>
        <taxon>Bacteria</taxon>
        <taxon>Pseudomonadati</taxon>
        <taxon>Bdellovibrionota</taxon>
        <taxon>Oligoflexia</taxon>
        <taxon>Oligoflexales</taxon>
        <taxon>Pseudobacteriovoracaceae</taxon>
        <taxon>Pseudobacteriovorax</taxon>
    </lineage>
</organism>
<proteinExistence type="inferred from homology"/>
<dbReference type="SUPFAM" id="SSF56784">
    <property type="entry name" value="HAD-like"/>
    <property type="match status" value="1"/>
</dbReference>
<dbReference type="RefSeq" id="WP_132315240.1">
    <property type="nucleotide sequence ID" value="NZ_FWZT01000002.1"/>
</dbReference>
<dbReference type="SFLD" id="SFLDS00003">
    <property type="entry name" value="Haloacid_Dehalogenase"/>
    <property type="match status" value="1"/>
</dbReference>
<evidence type="ECO:0000256" key="4">
    <source>
        <dbReference type="ARBA" id="ARBA00022842"/>
    </source>
</evidence>
<keyword evidence="7" id="KW-1185">Reference proteome</keyword>
<dbReference type="AlphaFoldDB" id="A0A1Y6BDR2"/>
<evidence type="ECO:0000256" key="1">
    <source>
        <dbReference type="ARBA" id="ARBA00001946"/>
    </source>
</evidence>
<dbReference type="OrthoDB" id="5291726at2"/>
<dbReference type="Gene3D" id="3.40.50.1000">
    <property type="entry name" value="HAD superfamily/HAD-like"/>
    <property type="match status" value="1"/>
</dbReference>
<dbReference type="Gene3D" id="1.10.150.240">
    <property type="entry name" value="Putative phosphatase, domain 2"/>
    <property type="match status" value="1"/>
</dbReference>
<name>A0A1Y6BDR2_9BACT</name>
<dbReference type="InterPro" id="IPR006439">
    <property type="entry name" value="HAD-SF_hydro_IA"/>
</dbReference>
<keyword evidence="5" id="KW-0119">Carbohydrate metabolism</keyword>
<dbReference type="SFLD" id="SFLDG01129">
    <property type="entry name" value="C1.5:_HAD__Beta-PGM__Phosphata"/>
    <property type="match status" value="1"/>
</dbReference>
<dbReference type="InterPro" id="IPR041492">
    <property type="entry name" value="HAD_2"/>
</dbReference>
<evidence type="ECO:0000256" key="3">
    <source>
        <dbReference type="ARBA" id="ARBA00022723"/>
    </source>
</evidence>
<dbReference type="Proteomes" id="UP000192907">
    <property type="component" value="Unassembled WGS sequence"/>
</dbReference>
<comment type="similarity">
    <text evidence="2">Belongs to the HAD-like hydrolase superfamily. CbbY/CbbZ/Gph/YieH family.</text>
</comment>
<accession>A0A1Y6BDR2</accession>
<dbReference type="GO" id="GO:0046872">
    <property type="term" value="F:metal ion binding"/>
    <property type="evidence" value="ECO:0007669"/>
    <property type="project" value="UniProtKB-KW"/>
</dbReference>
<evidence type="ECO:0000256" key="5">
    <source>
        <dbReference type="ARBA" id="ARBA00023277"/>
    </source>
</evidence>
<dbReference type="InterPro" id="IPR023214">
    <property type="entry name" value="HAD_sf"/>
</dbReference>
<protein>
    <submittedName>
        <fullName evidence="6">Haloacid dehalogenase superfamily, subfamily IA, variant 3 with third motif having DD or ED</fullName>
    </submittedName>
</protein>
<keyword evidence="4" id="KW-0460">Magnesium</keyword>
<evidence type="ECO:0000256" key="2">
    <source>
        <dbReference type="ARBA" id="ARBA00006171"/>
    </source>
</evidence>
<dbReference type="PANTHER" id="PTHR46193:SF18">
    <property type="entry name" value="HEXITOL PHOSPHATASE B"/>
    <property type="match status" value="1"/>
</dbReference>
<dbReference type="InterPro" id="IPR023198">
    <property type="entry name" value="PGP-like_dom2"/>
</dbReference>
<reference evidence="7" key="1">
    <citation type="submission" date="2017-04" db="EMBL/GenBank/DDBJ databases">
        <authorList>
            <person name="Varghese N."/>
            <person name="Submissions S."/>
        </authorList>
    </citation>
    <scope>NUCLEOTIDE SEQUENCE [LARGE SCALE GENOMIC DNA]</scope>
    <source>
        <strain evidence="7">RKEM611</strain>
    </source>
</reference>
<dbReference type="InterPro" id="IPR036412">
    <property type="entry name" value="HAD-like_sf"/>
</dbReference>
<dbReference type="GO" id="GO:0003824">
    <property type="term" value="F:catalytic activity"/>
    <property type="evidence" value="ECO:0007669"/>
    <property type="project" value="UniProtKB-ARBA"/>
</dbReference>
<comment type="cofactor">
    <cofactor evidence="1">
        <name>Mg(2+)</name>
        <dbReference type="ChEBI" id="CHEBI:18420"/>
    </cofactor>
</comment>
<dbReference type="InterPro" id="IPR051600">
    <property type="entry name" value="Beta-PGM-like"/>
</dbReference>
<keyword evidence="3" id="KW-0479">Metal-binding</keyword>
<sequence>MEIKAVIFDFDGVIAETEGVHRLAWIALAEDLSRPLPEGFLDRGIGSTMDKLAWELYEFWEGAVDLQEIHDEKANHFRRLLAETKDVLVGGVIEAFQTFHQMGLPMGIATSSPRREIEPLLETHAVKDLFQSIVTLDCVDNPKPHPEAYLRSVANLKQQPENCLVFEDSILGTTAARAAGTNVVGVLTSFPREKLEPLIDAIDHFHQLPQVLKKLRME</sequence>